<dbReference type="Pfam" id="PF07690">
    <property type="entry name" value="MFS_1"/>
    <property type="match status" value="1"/>
</dbReference>
<dbReference type="InterPro" id="IPR050327">
    <property type="entry name" value="Proton-linked_MCT"/>
</dbReference>
<dbReference type="AlphaFoldDB" id="A0A4Q6Y0G0"/>
<feature type="transmembrane region" description="Helical" evidence="4">
    <location>
        <begin position="331"/>
        <end position="350"/>
    </location>
</feature>
<feature type="transmembrane region" description="Helical" evidence="4">
    <location>
        <begin position="294"/>
        <end position="319"/>
    </location>
</feature>
<dbReference type="OrthoDB" id="9796632at2"/>
<dbReference type="InterPro" id="IPR020846">
    <property type="entry name" value="MFS_dom"/>
</dbReference>
<feature type="transmembrane region" description="Helical" evidence="4">
    <location>
        <begin position="362"/>
        <end position="381"/>
    </location>
</feature>
<feature type="transmembrane region" description="Helical" evidence="4">
    <location>
        <begin position="207"/>
        <end position="229"/>
    </location>
</feature>
<evidence type="ECO:0000256" key="2">
    <source>
        <dbReference type="ARBA" id="ARBA00022989"/>
    </source>
</evidence>
<organism evidence="6 7">
    <name type="scientific">Sphingomonas populi</name>
    <dbReference type="NCBI Taxonomy" id="2484750"/>
    <lineage>
        <taxon>Bacteria</taxon>
        <taxon>Pseudomonadati</taxon>
        <taxon>Pseudomonadota</taxon>
        <taxon>Alphaproteobacteria</taxon>
        <taxon>Sphingomonadales</taxon>
        <taxon>Sphingomonadaceae</taxon>
        <taxon>Sphingomonas</taxon>
    </lineage>
</organism>
<evidence type="ECO:0000256" key="4">
    <source>
        <dbReference type="SAM" id="Phobius"/>
    </source>
</evidence>
<dbReference type="SUPFAM" id="SSF103473">
    <property type="entry name" value="MFS general substrate transporter"/>
    <property type="match status" value="1"/>
</dbReference>
<comment type="caution">
    <text evidence="6">The sequence shown here is derived from an EMBL/GenBank/DDBJ whole genome shotgun (WGS) entry which is preliminary data.</text>
</comment>
<feature type="transmembrane region" description="Helical" evidence="4">
    <location>
        <begin position="27"/>
        <end position="52"/>
    </location>
</feature>
<sequence>MLGVTCGASPLPFNVLPLMIGPIHAELGWSFALISAGVTVFGVVAALMAPLFGAAADRIGVRRVALWSLAAFGLGFGAFYFLPTHPVGYIACWAALGLVAIGSTPVSWSRAISMWFDRQRGLALAIMLMGTSLAALVVPQIAERAIEWGGWRAGFPALAVLPLLVALPVALLWFREPRHDECPPGVTDASGAVWGLTLRQAVRSYRFWVLIASILFIAFAYGGAHIHMVQIVALHGFPPKVAAGVMGLVAIGILSGRLIVGFLFDRLWAPGVAFPALLLPAFACMLLMGTGTSLTWLMIAGYLLGVAAGTEADVIAFLTAKYFGMAHFGRIYGMLYMPFGVGSAISPILYGAVRDATGRYDAMLMAAMLLFGVGGALLLTLGRYPRIAEHGVK</sequence>
<name>A0A4Q6Y0G0_9SPHN</name>
<dbReference type="Gene3D" id="1.20.1250.20">
    <property type="entry name" value="MFS general substrate transporter like domains"/>
    <property type="match status" value="1"/>
</dbReference>
<keyword evidence="7" id="KW-1185">Reference proteome</keyword>
<feature type="transmembrane region" description="Helical" evidence="4">
    <location>
        <begin position="267"/>
        <end position="288"/>
    </location>
</feature>
<dbReference type="Proteomes" id="UP000292085">
    <property type="component" value="Unassembled WGS sequence"/>
</dbReference>
<proteinExistence type="predicted"/>
<dbReference type="PANTHER" id="PTHR11360:SF290">
    <property type="entry name" value="MONOCARBOXYLATE MFS PERMEASE"/>
    <property type="match status" value="1"/>
</dbReference>
<feature type="domain" description="Major facilitator superfamily (MFS) profile" evidence="5">
    <location>
        <begin position="1"/>
        <end position="386"/>
    </location>
</feature>
<dbReference type="InterPro" id="IPR011701">
    <property type="entry name" value="MFS"/>
</dbReference>
<feature type="transmembrane region" description="Helical" evidence="4">
    <location>
        <begin position="121"/>
        <end position="142"/>
    </location>
</feature>
<evidence type="ECO:0000313" key="6">
    <source>
        <dbReference type="EMBL" id="RZF66065.1"/>
    </source>
</evidence>
<feature type="transmembrane region" description="Helical" evidence="4">
    <location>
        <begin position="154"/>
        <end position="174"/>
    </location>
</feature>
<keyword evidence="3 4" id="KW-0472">Membrane</keyword>
<accession>A0A4Q6Y0G0</accession>
<evidence type="ECO:0000259" key="5">
    <source>
        <dbReference type="PROSITE" id="PS50850"/>
    </source>
</evidence>
<gene>
    <name evidence="6" type="ORF">EWE75_03295</name>
</gene>
<keyword evidence="2 4" id="KW-1133">Transmembrane helix</keyword>
<dbReference type="GO" id="GO:0022857">
    <property type="term" value="F:transmembrane transporter activity"/>
    <property type="evidence" value="ECO:0007669"/>
    <property type="project" value="InterPro"/>
</dbReference>
<feature type="transmembrane region" description="Helical" evidence="4">
    <location>
        <begin position="64"/>
        <end position="82"/>
    </location>
</feature>
<dbReference type="InterPro" id="IPR036259">
    <property type="entry name" value="MFS_trans_sf"/>
</dbReference>
<protein>
    <submittedName>
        <fullName evidence="6">MFS transporter</fullName>
    </submittedName>
</protein>
<evidence type="ECO:0000256" key="3">
    <source>
        <dbReference type="ARBA" id="ARBA00023136"/>
    </source>
</evidence>
<dbReference type="PANTHER" id="PTHR11360">
    <property type="entry name" value="MONOCARBOXYLATE TRANSPORTER"/>
    <property type="match status" value="1"/>
</dbReference>
<dbReference type="EMBL" id="SGIS01000003">
    <property type="protein sequence ID" value="RZF66065.1"/>
    <property type="molecule type" value="Genomic_DNA"/>
</dbReference>
<feature type="transmembrane region" description="Helical" evidence="4">
    <location>
        <begin position="88"/>
        <end position="109"/>
    </location>
</feature>
<reference evidence="6 7" key="1">
    <citation type="submission" date="2019-02" db="EMBL/GenBank/DDBJ databases">
        <authorList>
            <person name="Li Y."/>
        </authorList>
    </citation>
    <scope>NUCLEOTIDE SEQUENCE [LARGE SCALE GENOMIC DNA]</scope>
    <source>
        <strain evidence="6 7">3-7</strain>
    </source>
</reference>
<evidence type="ECO:0000256" key="1">
    <source>
        <dbReference type="ARBA" id="ARBA00022692"/>
    </source>
</evidence>
<keyword evidence="1 4" id="KW-0812">Transmembrane</keyword>
<dbReference type="PROSITE" id="PS50850">
    <property type="entry name" value="MFS"/>
    <property type="match status" value="1"/>
</dbReference>
<dbReference type="CDD" id="cd17355">
    <property type="entry name" value="MFS_YcxA_like"/>
    <property type="match status" value="1"/>
</dbReference>
<evidence type="ECO:0000313" key="7">
    <source>
        <dbReference type="Proteomes" id="UP000292085"/>
    </source>
</evidence>
<feature type="transmembrane region" description="Helical" evidence="4">
    <location>
        <begin position="241"/>
        <end position="260"/>
    </location>
</feature>